<dbReference type="Proteomes" id="UP000094463">
    <property type="component" value="Chromosome"/>
</dbReference>
<dbReference type="AlphaFoldDB" id="A0A1D7QWN4"/>
<dbReference type="KEGG" id="bbev:BBEV_2052"/>
<evidence type="ECO:0000313" key="2">
    <source>
        <dbReference type="Proteomes" id="UP000094463"/>
    </source>
</evidence>
<evidence type="ECO:0000313" key="1">
    <source>
        <dbReference type="EMBL" id="AOM83412.1"/>
    </source>
</evidence>
<accession>A0A1D7QWN4</accession>
<proteinExistence type="predicted"/>
<dbReference type="STRING" id="632773.BBEV_2052"/>
<name>A0A1D7QWN4_9BACI</name>
<organism evidence="1 2">
    <name type="scientific">Salisediminibacterium beveridgei</name>
    <dbReference type="NCBI Taxonomy" id="632773"/>
    <lineage>
        <taxon>Bacteria</taxon>
        <taxon>Bacillati</taxon>
        <taxon>Bacillota</taxon>
        <taxon>Bacilli</taxon>
        <taxon>Bacillales</taxon>
        <taxon>Bacillaceae</taxon>
        <taxon>Salisediminibacterium</taxon>
    </lineage>
</organism>
<gene>
    <name evidence="1" type="ORF">BBEV_2052</name>
</gene>
<protein>
    <submittedName>
        <fullName evidence="1">Uncharacterized protein</fullName>
    </submittedName>
</protein>
<reference evidence="1 2" key="1">
    <citation type="submission" date="2015-08" db="EMBL/GenBank/DDBJ databases">
        <title>The complete genome sequence of Bacillus beveridgei MLTeJB.</title>
        <authorList>
            <person name="Hanson T.E."/>
            <person name="Mesa C."/>
            <person name="Basesman S.M."/>
            <person name="Oremland R.S."/>
        </authorList>
    </citation>
    <scope>NUCLEOTIDE SEQUENCE [LARGE SCALE GENOMIC DNA]</scope>
    <source>
        <strain evidence="1 2">MLTeJB</strain>
    </source>
</reference>
<dbReference type="EMBL" id="CP012502">
    <property type="protein sequence ID" value="AOM83412.1"/>
    <property type="molecule type" value="Genomic_DNA"/>
</dbReference>
<keyword evidence="2" id="KW-1185">Reference proteome</keyword>
<sequence>MASSTHTYGHSNARQSVAPAMQKKCDTLSEIVCIAYEFIILFTPKKIATLFTKLFYSFFGFIIESELEQMKLRLPIFTPSASAGIHEGFTT</sequence>